<evidence type="ECO:0000313" key="2">
    <source>
        <dbReference type="Proteomes" id="UP001064489"/>
    </source>
</evidence>
<keyword evidence="2" id="KW-1185">Reference proteome</keyword>
<dbReference type="Proteomes" id="UP001064489">
    <property type="component" value="Chromosome 9"/>
</dbReference>
<comment type="caution">
    <text evidence="1">The sequence shown here is derived from an EMBL/GenBank/DDBJ whole genome shotgun (WGS) entry which is preliminary data.</text>
</comment>
<protein>
    <submittedName>
        <fullName evidence="1">Uncharacterized protein</fullName>
    </submittedName>
</protein>
<accession>A0AAD5P6X0</accession>
<organism evidence="1 2">
    <name type="scientific">Acer negundo</name>
    <name type="common">Box elder</name>
    <dbReference type="NCBI Taxonomy" id="4023"/>
    <lineage>
        <taxon>Eukaryota</taxon>
        <taxon>Viridiplantae</taxon>
        <taxon>Streptophyta</taxon>
        <taxon>Embryophyta</taxon>
        <taxon>Tracheophyta</taxon>
        <taxon>Spermatophyta</taxon>
        <taxon>Magnoliopsida</taxon>
        <taxon>eudicotyledons</taxon>
        <taxon>Gunneridae</taxon>
        <taxon>Pentapetalae</taxon>
        <taxon>rosids</taxon>
        <taxon>malvids</taxon>
        <taxon>Sapindales</taxon>
        <taxon>Sapindaceae</taxon>
        <taxon>Hippocastanoideae</taxon>
        <taxon>Acereae</taxon>
        <taxon>Acer</taxon>
    </lineage>
</organism>
<name>A0AAD5P6X0_ACENE</name>
<gene>
    <name evidence="1" type="ORF">LWI28_028883</name>
</gene>
<reference evidence="1" key="2">
    <citation type="submission" date="2023-02" db="EMBL/GenBank/DDBJ databases">
        <authorList>
            <person name="Swenson N.G."/>
            <person name="Wegrzyn J.L."/>
            <person name="Mcevoy S.L."/>
        </authorList>
    </citation>
    <scope>NUCLEOTIDE SEQUENCE</scope>
    <source>
        <strain evidence="1">91603</strain>
        <tissue evidence="1">Leaf</tissue>
    </source>
</reference>
<sequence>MVSVAKDPPPKLELKELPTTLKYVYLGENETYTVIVASEFKNNEKEGLIEVVEEPGRLVPATVIAPPESVLVTVVIALLFPH</sequence>
<dbReference type="AlphaFoldDB" id="A0AAD5P6X0"/>
<evidence type="ECO:0000313" key="1">
    <source>
        <dbReference type="EMBL" id="KAI9201762.1"/>
    </source>
</evidence>
<proteinExistence type="predicted"/>
<dbReference type="EMBL" id="JAJSOW010000001">
    <property type="protein sequence ID" value="KAI9201762.1"/>
    <property type="molecule type" value="Genomic_DNA"/>
</dbReference>
<reference evidence="1" key="1">
    <citation type="journal article" date="2022" name="Plant J.">
        <title>Strategies of tolerance reflected in two North American maple genomes.</title>
        <authorList>
            <person name="McEvoy S.L."/>
            <person name="Sezen U.U."/>
            <person name="Trouern-Trend A."/>
            <person name="McMahon S.M."/>
            <person name="Schaberg P.G."/>
            <person name="Yang J."/>
            <person name="Wegrzyn J.L."/>
            <person name="Swenson N.G."/>
        </authorList>
    </citation>
    <scope>NUCLEOTIDE SEQUENCE</scope>
    <source>
        <strain evidence="1">91603</strain>
    </source>
</reference>